<dbReference type="PANTHER" id="PTHR33525">
    <property type="match status" value="1"/>
</dbReference>
<dbReference type="SUPFAM" id="SSF55073">
    <property type="entry name" value="Nucleotide cyclase"/>
    <property type="match status" value="1"/>
</dbReference>
<dbReference type="PROSITE" id="PS50125">
    <property type="entry name" value="GUANYLATE_CYCLASE_2"/>
    <property type="match status" value="1"/>
</dbReference>
<dbReference type="InterPro" id="IPR013976">
    <property type="entry name" value="HDOD"/>
</dbReference>
<dbReference type="CDD" id="cd00077">
    <property type="entry name" value="HDc"/>
    <property type="match status" value="1"/>
</dbReference>
<dbReference type="SUPFAM" id="SSF109604">
    <property type="entry name" value="HD-domain/PDEase-like"/>
    <property type="match status" value="1"/>
</dbReference>
<evidence type="ECO:0000313" key="4">
    <source>
        <dbReference type="Proteomes" id="UP000020218"/>
    </source>
</evidence>
<dbReference type="STRING" id="1454001.AW08_01013"/>
<name>A0A011N1E7_9PROT</name>
<dbReference type="GO" id="GO:0009190">
    <property type="term" value="P:cyclic nucleotide biosynthetic process"/>
    <property type="evidence" value="ECO:0007669"/>
    <property type="project" value="InterPro"/>
</dbReference>
<evidence type="ECO:0000259" key="1">
    <source>
        <dbReference type="PROSITE" id="PS50125"/>
    </source>
</evidence>
<feature type="domain" description="HDOD" evidence="2">
    <location>
        <begin position="217"/>
        <end position="408"/>
    </location>
</feature>
<reference evidence="3" key="1">
    <citation type="submission" date="2014-02" db="EMBL/GenBank/DDBJ databases">
        <title>Expanding our view of genomic diversity in Candidatus Accumulibacter clades.</title>
        <authorList>
            <person name="Skennerton C.T."/>
            <person name="Barr J.J."/>
            <person name="Slater F.R."/>
            <person name="Bond P.L."/>
            <person name="Tyson G.W."/>
        </authorList>
    </citation>
    <scope>NUCLEOTIDE SEQUENCE [LARGE SCALE GENOMIC DNA]</scope>
</reference>
<dbReference type="GO" id="GO:0035556">
    <property type="term" value="P:intracellular signal transduction"/>
    <property type="evidence" value="ECO:0007669"/>
    <property type="project" value="InterPro"/>
</dbReference>
<dbReference type="InterPro" id="IPR052340">
    <property type="entry name" value="RNase_Y/CdgJ"/>
</dbReference>
<protein>
    <submittedName>
        <fullName evidence="3">Phosphodiesterase</fullName>
    </submittedName>
</protein>
<comment type="caution">
    <text evidence="3">The sequence shown here is derived from an EMBL/GenBank/DDBJ whole genome shotgun (WGS) entry which is preliminary data.</text>
</comment>
<dbReference type="Pfam" id="PF00211">
    <property type="entry name" value="Guanylate_cyc"/>
    <property type="match status" value="1"/>
</dbReference>
<dbReference type="GO" id="GO:0004016">
    <property type="term" value="F:adenylate cyclase activity"/>
    <property type="evidence" value="ECO:0007669"/>
    <property type="project" value="UniProtKB-ARBA"/>
</dbReference>
<dbReference type="InterPro" id="IPR003607">
    <property type="entry name" value="HD/PDEase_dom"/>
</dbReference>
<dbReference type="InterPro" id="IPR006675">
    <property type="entry name" value="HDIG_dom"/>
</dbReference>
<keyword evidence="4" id="KW-1185">Reference proteome</keyword>
<dbReference type="Gene3D" id="3.30.70.1230">
    <property type="entry name" value="Nucleotide cyclase"/>
    <property type="match status" value="1"/>
</dbReference>
<dbReference type="PATRIC" id="fig|1454001.3.peg.961"/>
<evidence type="ECO:0000313" key="3">
    <source>
        <dbReference type="EMBL" id="EXI68701.1"/>
    </source>
</evidence>
<organism evidence="3 4">
    <name type="scientific">Candidatus Accumulibacter adjunctus</name>
    <dbReference type="NCBI Taxonomy" id="1454001"/>
    <lineage>
        <taxon>Bacteria</taxon>
        <taxon>Pseudomonadati</taxon>
        <taxon>Pseudomonadota</taxon>
        <taxon>Betaproteobacteria</taxon>
        <taxon>Candidatus Accumulibacter</taxon>
    </lineage>
</organism>
<dbReference type="SMART" id="SM00044">
    <property type="entry name" value="CYCc"/>
    <property type="match status" value="1"/>
</dbReference>
<dbReference type="CDD" id="cd07302">
    <property type="entry name" value="CHD"/>
    <property type="match status" value="1"/>
</dbReference>
<dbReference type="EMBL" id="JFAX01000004">
    <property type="protein sequence ID" value="EXI68701.1"/>
    <property type="molecule type" value="Genomic_DNA"/>
</dbReference>
<dbReference type="AlphaFoldDB" id="A0A011N1E7"/>
<feature type="domain" description="Guanylate cyclase" evidence="1">
    <location>
        <begin position="20"/>
        <end position="132"/>
    </location>
</feature>
<dbReference type="InterPro" id="IPR029787">
    <property type="entry name" value="Nucleotide_cyclase"/>
</dbReference>
<dbReference type="PANTHER" id="PTHR33525:SF3">
    <property type="entry name" value="RIBONUCLEASE Y"/>
    <property type="match status" value="1"/>
</dbReference>
<dbReference type="Pfam" id="PF08668">
    <property type="entry name" value="HDOD"/>
    <property type="match status" value="1"/>
</dbReference>
<sequence>MRQSDVEKPGLGDAALIDTTFLFTDIEGSTSLWESESQAMRVALQRHNNLLSAAIERHRGLVFKTVGDAFCVTFDDAAAALRAASQIQTSLAGEQWPTRSPLRVRIALHSGPAYLSDGDYFGRTLNRVARLLAVTHGGQTLLSSATAALVRSTLPVGSSLHDVGMLRLRDLPQPIHAFQLVHPGLPAALLETGHALDGNKLTAEPLARFRPIDVYEVPTLPVVVVQALRVMQDPASDARAVERVIIHDPAISAKVLRVANSAFFGLSRRIGTIADAVRVLGFTNVQGMLISVGAFDSFRTERLNLVEFWKHSIATATAARFLADALRHPGDEAFMAGLLHDIGKLIFAVQAESGYRHVLDLERDSAFGSLEAERTLFEFTHPEVGQMVAERWDLPARHIAAIAHHHEPDASGDEYRFCALIGLANRVAHAALDGFVETLASDHDAAQLRRLGLRPALWDDCLAHLHAARPTIDGFVGAIR</sequence>
<dbReference type="InterPro" id="IPR001054">
    <property type="entry name" value="A/G_cyclase"/>
</dbReference>
<accession>A0A011N1E7</accession>
<dbReference type="PROSITE" id="PS51833">
    <property type="entry name" value="HDOD"/>
    <property type="match status" value="1"/>
</dbReference>
<evidence type="ECO:0000259" key="2">
    <source>
        <dbReference type="PROSITE" id="PS51833"/>
    </source>
</evidence>
<dbReference type="Proteomes" id="UP000020218">
    <property type="component" value="Unassembled WGS sequence"/>
</dbReference>
<dbReference type="Gene3D" id="1.10.3210.10">
    <property type="entry name" value="Hypothetical protein af1432"/>
    <property type="match status" value="1"/>
</dbReference>
<proteinExistence type="predicted"/>
<gene>
    <name evidence="3" type="ORF">AW08_01013</name>
</gene>
<dbReference type="NCBIfam" id="TIGR00277">
    <property type="entry name" value="HDIG"/>
    <property type="match status" value="1"/>
</dbReference>